<dbReference type="PROSITE" id="PS50053">
    <property type="entry name" value="UBIQUITIN_2"/>
    <property type="match status" value="1"/>
</dbReference>
<feature type="region of interest" description="Disordered" evidence="1">
    <location>
        <begin position="514"/>
        <end position="539"/>
    </location>
</feature>
<accession>A0A8J5GFT8</accession>
<dbReference type="PRINTS" id="PR00348">
    <property type="entry name" value="UBIQUITIN"/>
</dbReference>
<feature type="compositionally biased region" description="Low complexity" evidence="1">
    <location>
        <begin position="432"/>
        <end position="442"/>
    </location>
</feature>
<keyword evidence="4" id="KW-1185">Reference proteome</keyword>
<feature type="compositionally biased region" description="Polar residues" evidence="1">
    <location>
        <begin position="566"/>
        <end position="595"/>
    </location>
</feature>
<gene>
    <name evidence="3" type="ORF">ZIOFF_036188</name>
</gene>
<dbReference type="PANTHER" id="PTHR15204:SF5">
    <property type="entry name" value="LARGE PROLINE-RICH PROTEIN BAG6 ISOFORM X1"/>
    <property type="match status" value="1"/>
</dbReference>
<dbReference type="InterPro" id="IPR000626">
    <property type="entry name" value="Ubiquitin-like_dom"/>
</dbReference>
<dbReference type="EMBL" id="JACMSC010000010">
    <property type="protein sequence ID" value="KAG6503864.1"/>
    <property type="molecule type" value="Genomic_DNA"/>
</dbReference>
<name>A0A8J5GFT8_ZINOF</name>
<dbReference type="Proteomes" id="UP000734854">
    <property type="component" value="Unassembled WGS sequence"/>
</dbReference>
<feature type="domain" description="Ubiquitin-like" evidence="2">
    <location>
        <begin position="21"/>
        <end position="96"/>
    </location>
</feature>
<feature type="compositionally biased region" description="Low complexity" evidence="1">
    <location>
        <begin position="714"/>
        <end position="725"/>
    </location>
</feature>
<dbReference type="InterPro" id="IPR029071">
    <property type="entry name" value="Ubiquitin-like_domsf"/>
</dbReference>
<dbReference type="GO" id="GO:0036503">
    <property type="term" value="P:ERAD pathway"/>
    <property type="evidence" value="ECO:0007669"/>
    <property type="project" value="TreeGrafter"/>
</dbReference>
<evidence type="ECO:0000256" key="1">
    <source>
        <dbReference type="SAM" id="MobiDB-lite"/>
    </source>
</evidence>
<evidence type="ECO:0000313" key="3">
    <source>
        <dbReference type="EMBL" id="KAG6503864.1"/>
    </source>
</evidence>
<dbReference type="GO" id="GO:0051787">
    <property type="term" value="F:misfolded protein binding"/>
    <property type="evidence" value="ECO:0007669"/>
    <property type="project" value="TreeGrafter"/>
</dbReference>
<protein>
    <recommendedName>
        <fullName evidence="2">Ubiquitin-like domain-containing protein</fullName>
    </recommendedName>
</protein>
<dbReference type="FunFam" id="3.10.20.90:FF:000154">
    <property type="entry name" value="Large proline-rich protein BAG6"/>
    <property type="match status" value="1"/>
</dbReference>
<organism evidence="3 4">
    <name type="scientific">Zingiber officinale</name>
    <name type="common">Ginger</name>
    <name type="synonym">Amomum zingiber</name>
    <dbReference type="NCBI Taxonomy" id="94328"/>
    <lineage>
        <taxon>Eukaryota</taxon>
        <taxon>Viridiplantae</taxon>
        <taxon>Streptophyta</taxon>
        <taxon>Embryophyta</taxon>
        <taxon>Tracheophyta</taxon>
        <taxon>Spermatophyta</taxon>
        <taxon>Magnoliopsida</taxon>
        <taxon>Liliopsida</taxon>
        <taxon>Zingiberales</taxon>
        <taxon>Zingiberaceae</taxon>
        <taxon>Zingiber</taxon>
    </lineage>
</organism>
<proteinExistence type="predicted"/>
<dbReference type="Pfam" id="PF00240">
    <property type="entry name" value="ubiquitin"/>
    <property type="match status" value="1"/>
</dbReference>
<reference evidence="3 4" key="1">
    <citation type="submission" date="2020-08" db="EMBL/GenBank/DDBJ databases">
        <title>Plant Genome Project.</title>
        <authorList>
            <person name="Zhang R.-G."/>
        </authorList>
    </citation>
    <scope>NUCLEOTIDE SEQUENCE [LARGE SCALE GENOMIC DNA]</scope>
    <source>
        <tissue evidence="3">Rhizome</tissue>
    </source>
</reference>
<feature type="region of interest" description="Disordered" evidence="1">
    <location>
        <begin position="560"/>
        <end position="595"/>
    </location>
</feature>
<feature type="compositionally biased region" description="Basic and acidic residues" evidence="1">
    <location>
        <begin position="703"/>
        <end position="713"/>
    </location>
</feature>
<feature type="region of interest" description="Disordered" evidence="1">
    <location>
        <begin position="1"/>
        <end position="20"/>
    </location>
</feature>
<dbReference type="SMART" id="SM00213">
    <property type="entry name" value="UBQ"/>
    <property type="match status" value="1"/>
</dbReference>
<feature type="compositionally biased region" description="Polar residues" evidence="1">
    <location>
        <begin position="452"/>
        <end position="466"/>
    </location>
</feature>
<feature type="region of interest" description="Disordered" evidence="1">
    <location>
        <begin position="432"/>
        <end position="473"/>
    </location>
</feature>
<comment type="caution">
    <text evidence="3">The sequence shown here is derived from an EMBL/GenBank/DDBJ whole genome shotgun (WGS) entry which is preliminary data.</text>
</comment>
<evidence type="ECO:0000259" key="2">
    <source>
        <dbReference type="PROSITE" id="PS50053"/>
    </source>
</evidence>
<sequence>MANDQSKCSATETSQSSDSTIQINVKSLDSQIYTFCLNKDAPIPSLKAMVANVSGIPVEQQRLIFRGKVLKDDQLLSDYHLEDGHTLHLVARPDEAQTQSGIVSGDHSNSGNQGIDASANAPPNRIGQVSHSVVLGTVNISDQREGMGLVPDIGYGSFVLSLLWFYLQYVLSFLKVVGAVLQSLGAGILPPVGSNNIPSVATNQAAPSNGTGQSQDATGRAQQIHQTQTPITLVNQLPFQVIPDSLRTLSYYINRMELILQNSGSQSSGPSNTQNILRSDNTSLHWNRMPTPDVLGSVIDQARVLLTGHTATALSRMAERLRGEITSDPLVRSQIQTEAMHMGLVMQHLGAMLLELGRTTMMLRMGTPDGSFVNSGPAVYISSTGPNPIMVRPSPPQLNSVFTGSLPLVSGPNILNAGDILRNVNVHVLSGTSSAPGISSSGSREDSRDLNHSGQQNVGQASQTGHASAPVGNAAPLRGMAARTAVAAIPARYSEGNAGHVFSVAIPVHAGSQTSNPTLSASSQHSHPSMVSGSQPTASVTVPLLSSGSGSVPRVVAQENAHTDHASASTAQNQTSGCSPTQSISNTVSQQLVTEGSSSWNTCENVMSDRPDNNSDSANKNIETLVPDISTEDGKQKLLVTDGMRGPATLKPVNICLTTMEKPPEDKLEANAESSKAAVTDRTTPLGLGLRGLQPKKRSKVAKPVDKDGKPHDSSSASQNSESISRGQQLLRSIVSQGSDGNSTMNSLDSMPFGGQGSSEQIDVSDMVSQVLRGPSFNNILTNLAETGLGSTAALRNMMEQCTQSPAMMNTLNNMAQQVQDQDLGSMLMGSGGSQGGIDFSSMIRQMLPVVSQIIGRVPSQSPSVSVPESEPRSQSNSMIRQNKMQESKFQIDLHEAQQRIEQNDSPGSIFRAMVESAGSLNGENDYEGLQELGDDVELSIEYSEILRRHIQQRLDKESKSKEKL</sequence>
<feature type="region of interest" description="Disordered" evidence="1">
    <location>
        <begin position="661"/>
        <end position="760"/>
    </location>
</feature>
<dbReference type="InterPro" id="IPR019956">
    <property type="entry name" value="Ubiquitin_dom"/>
</dbReference>
<feature type="compositionally biased region" description="Low complexity" evidence="1">
    <location>
        <begin position="859"/>
        <end position="876"/>
    </location>
</feature>
<dbReference type="GO" id="GO:0031593">
    <property type="term" value="F:polyubiquitin modification-dependent protein binding"/>
    <property type="evidence" value="ECO:0007669"/>
    <property type="project" value="TreeGrafter"/>
</dbReference>
<feature type="compositionally biased region" description="Polar residues" evidence="1">
    <location>
        <begin position="726"/>
        <end position="749"/>
    </location>
</feature>
<dbReference type="AlphaFoldDB" id="A0A8J5GFT8"/>
<dbReference type="PANTHER" id="PTHR15204">
    <property type="entry name" value="LARGE PROLINE-RICH PROTEIN BAG6"/>
    <property type="match status" value="1"/>
</dbReference>
<dbReference type="GO" id="GO:0071818">
    <property type="term" value="C:BAT3 complex"/>
    <property type="evidence" value="ECO:0007669"/>
    <property type="project" value="TreeGrafter"/>
</dbReference>
<dbReference type="Gene3D" id="3.10.20.90">
    <property type="entry name" value="Phosphatidylinositol 3-kinase Catalytic Subunit, Chain A, domain 1"/>
    <property type="match status" value="1"/>
</dbReference>
<feature type="region of interest" description="Disordered" evidence="1">
    <location>
        <begin position="859"/>
        <end position="882"/>
    </location>
</feature>
<evidence type="ECO:0000313" key="4">
    <source>
        <dbReference type="Proteomes" id="UP000734854"/>
    </source>
</evidence>
<dbReference type="SUPFAM" id="SSF54236">
    <property type="entry name" value="Ubiquitin-like"/>
    <property type="match status" value="1"/>
</dbReference>
<feature type="region of interest" description="Disordered" evidence="1">
    <location>
        <begin position="200"/>
        <end position="224"/>
    </location>
</feature>